<dbReference type="Proteomes" id="UP000813824">
    <property type="component" value="Unassembled WGS sequence"/>
</dbReference>
<comment type="caution">
    <text evidence="2">The sequence shown here is derived from an EMBL/GenBank/DDBJ whole genome shotgun (WGS) entry which is preliminary data.</text>
</comment>
<reference evidence="2" key="1">
    <citation type="journal article" date="2021" name="New Phytol.">
        <title>Evolutionary innovations through gain and loss of genes in the ectomycorrhizal Boletales.</title>
        <authorList>
            <person name="Wu G."/>
            <person name="Miyauchi S."/>
            <person name="Morin E."/>
            <person name="Kuo A."/>
            <person name="Drula E."/>
            <person name="Varga T."/>
            <person name="Kohler A."/>
            <person name="Feng B."/>
            <person name="Cao Y."/>
            <person name="Lipzen A."/>
            <person name="Daum C."/>
            <person name="Hundley H."/>
            <person name="Pangilinan J."/>
            <person name="Johnson J."/>
            <person name="Barry K."/>
            <person name="LaButti K."/>
            <person name="Ng V."/>
            <person name="Ahrendt S."/>
            <person name="Min B."/>
            <person name="Choi I.G."/>
            <person name="Park H."/>
            <person name="Plett J.M."/>
            <person name="Magnuson J."/>
            <person name="Spatafora J.W."/>
            <person name="Nagy L.G."/>
            <person name="Henrissat B."/>
            <person name="Grigoriev I.V."/>
            <person name="Yang Z.L."/>
            <person name="Xu J."/>
            <person name="Martin F.M."/>
        </authorList>
    </citation>
    <scope>NUCLEOTIDE SEQUENCE</scope>
    <source>
        <strain evidence="2">KKN 215</strain>
    </source>
</reference>
<feature type="compositionally biased region" description="Basic and acidic residues" evidence="1">
    <location>
        <begin position="27"/>
        <end position="39"/>
    </location>
</feature>
<dbReference type="AlphaFoldDB" id="A0A8K0XKE4"/>
<dbReference type="OrthoDB" id="3265815at2759"/>
<evidence type="ECO:0000313" key="3">
    <source>
        <dbReference type="Proteomes" id="UP000813824"/>
    </source>
</evidence>
<proteinExistence type="predicted"/>
<name>A0A8K0XKE4_9AGAR</name>
<evidence type="ECO:0000256" key="1">
    <source>
        <dbReference type="SAM" id="MobiDB-lite"/>
    </source>
</evidence>
<organism evidence="2 3">
    <name type="scientific">Cristinia sonorae</name>
    <dbReference type="NCBI Taxonomy" id="1940300"/>
    <lineage>
        <taxon>Eukaryota</taxon>
        <taxon>Fungi</taxon>
        <taxon>Dikarya</taxon>
        <taxon>Basidiomycota</taxon>
        <taxon>Agaricomycotina</taxon>
        <taxon>Agaricomycetes</taxon>
        <taxon>Agaricomycetidae</taxon>
        <taxon>Agaricales</taxon>
        <taxon>Pleurotineae</taxon>
        <taxon>Stephanosporaceae</taxon>
        <taxon>Cristinia</taxon>
    </lineage>
</organism>
<evidence type="ECO:0000313" key="2">
    <source>
        <dbReference type="EMBL" id="KAH8081294.1"/>
    </source>
</evidence>
<dbReference type="EMBL" id="JAEVFJ010000052">
    <property type="protein sequence ID" value="KAH8081294.1"/>
    <property type="molecule type" value="Genomic_DNA"/>
</dbReference>
<accession>A0A8K0XKE4</accession>
<feature type="region of interest" description="Disordered" evidence="1">
    <location>
        <begin position="25"/>
        <end position="57"/>
    </location>
</feature>
<gene>
    <name evidence="2" type="ORF">BXZ70DRAFT_959678</name>
</gene>
<keyword evidence="3" id="KW-1185">Reference proteome</keyword>
<sequence length="346" mass="38051">MDYFNNIDTMDLLAELEAAGFAGGATVHDHQSGTSDHPEFSAAESATPVGTPLTEAPPSLHLPPQPTYSVSTAFHTNLVYDGQRPNVVLFTSDHVLFYAHISHLTTVSGNAFNGLLALNVVRNVTQGGTSLVVPVPEDSVLFNVIIHTIYSQPCNQYRPSIDTLLNAVRALKTYGVPLQRFVVPTTPLYHHIISEAPRRPIETYLVAAEHNLDAIAVASSAHLHSFPLFAITDDMAVQMGSIYLKRLVFLHIERVIHLARLILTPPKQHPDLPECGFVEQQRLSRAWALAAASLVGELRPDYPVGLLKMTFSSLEPGLECEACKAALNEKIRQVVLEWSTVIRRMI</sequence>
<protein>
    <submittedName>
        <fullName evidence="2">Uncharacterized protein</fullName>
    </submittedName>
</protein>